<sequence length="233" mass="26233">MGRGTKYFTAADKTFATKRRKQAHHQGQPKGSEPACISASPAYVHVSMTPGYIAKDHPSVEGSLIPSQVHPLRPTDHHDIPPDVLTDAHLPLRSHPLLLKVLCNTPLNFNPANATAKQMEAVLRGQAWRTLRNERDHCICLWNEGRLDKLRGLIEQHLADEEAAMEGVDDDNHTQIVMSTRAEFTAKEVFCNLWELTQLTHMPEYYGVFHELACFPSQQVMLVYEGVVIDSVY</sequence>
<dbReference type="GeneID" id="36325645"/>
<dbReference type="Proteomes" id="UP000194127">
    <property type="component" value="Unassembled WGS sequence"/>
</dbReference>
<accession>A0A1X6N5K5</accession>
<proteinExistence type="predicted"/>
<evidence type="ECO:0000313" key="1">
    <source>
        <dbReference type="EMBL" id="OSX63762.1"/>
    </source>
</evidence>
<dbReference type="RefSeq" id="XP_024340556.1">
    <property type="nucleotide sequence ID" value="XM_024480695.1"/>
</dbReference>
<dbReference type="AlphaFoldDB" id="A0A1X6N5K5"/>
<protein>
    <submittedName>
        <fullName evidence="1">Uncharacterized protein</fullName>
    </submittedName>
</protein>
<reference evidence="1 2" key="1">
    <citation type="submission" date="2017-04" db="EMBL/GenBank/DDBJ databases">
        <title>Genome Sequence of the Model Brown-Rot Fungus Postia placenta SB12.</title>
        <authorList>
            <consortium name="DOE Joint Genome Institute"/>
            <person name="Gaskell J."/>
            <person name="Kersten P."/>
            <person name="Larrondo L.F."/>
            <person name="Canessa P."/>
            <person name="Martinez D."/>
            <person name="Hibbett D."/>
            <person name="Schmoll M."/>
            <person name="Kubicek C.P."/>
            <person name="Martinez A.T."/>
            <person name="Yadav J."/>
            <person name="Master E."/>
            <person name="Magnuson J.K."/>
            <person name="James T."/>
            <person name="Yaver D."/>
            <person name="Berka R."/>
            <person name="Labutti K."/>
            <person name="Lipzen A."/>
            <person name="Aerts A."/>
            <person name="Barry K."/>
            <person name="Henrissat B."/>
            <person name="Blanchette R."/>
            <person name="Grigoriev I."/>
            <person name="Cullen D."/>
        </authorList>
    </citation>
    <scope>NUCLEOTIDE SEQUENCE [LARGE SCALE GENOMIC DNA]</scope>
    <source>
        <strain evidence="1 2">MAD-698-R-SB12</strain>
    </source>
</reference>
<name>A0A1X6N5K5_9APHY</name>
<keyword evidence="2" id="KW-1185">Reference proteome</keyword>
<evidence type="ECO:0000313" key="2">
    <source>
        <dbReference type="Proteomes" id="UP000194127"/>
    </source>
</evidence>
<organism evidence="1 2">
    <name type="scientific">Postia placenta MAD-698-R-SB12</name>
    <dbReference type="NCBI Taxonomy" id="670580"/>
    <lineage>
        <taxon>Eukaryota</taxon>
        <taxon>Fungi</taxon>
        <taxon>Dikarya</taxon>
        <taxon>Basidiomycota</taxon>
        <taxon>Agaricomycotina</taxon>
        <taxon>Agaricomycetes</taxon>
        <taxon>Polyporales</taxon>
        <taxon>Adustoporiaceae</taxon>
        <taxon>Rhodonia</taxon>
    </lineage>
</organism>
<dbReference type="EMBL" id="KZ110595">
    <property type="protein sequence ID" value="OSX63762.1"/>
    <property type="molecule type" value="Genomic_DNA"/>
</dbReference>
<gene>
    <name evidence="1" type="ORF">POSPLADRAFT_1055843</name>
</gene>